<evidence type="ECO:0000313" key="1">
    <source>
        <dbReference type="Proteomes" id="UP000035681"/>
    </source>
</evidence>
<accession>A0AAF5DMI9</accession>
<dbReference type="Proteomes" id="UP000035681">
    <property type="component" value="Unplaced"/>
</dbReference>
<sequence length="582" mass="68173">FDTMKRKVYTNTYYARSIKDILIETYAYLTKCLRQKLDEEIGITSRPLLIHICSVLMTFVKEQVKIGALLKNEKKLSAEKKEDFQSYNFSKKEILLENDDKKNESFIKYNLFLLLTINNVKLFGLLNSGAEVTVTTSNFAKRIGAKINKKKPLEFNCWYRKNSKKFVVNNLWSNIKTRIRKKIKNHIANKNKNKSLLKVENQETNNGKYENKLEEKFSKLFSEKLKNELIKTEINKLFQQGKLVLINSVDHISNFTLAKKKNDNMKPTVKTHVTILPDFIEIIRKILDTSKNCTQQYLTVFTYINSTFLENNTLEQILGFMYNMNLVSNVDDVLSFSKSQQDFKVELKQEDIPRYDCIRTSLHKTKMVKAVTVNEIKTLVILIEYFKDITSPQKLLVVSNYCCENKSSARLEELDVLSKLFRKCHDEMSHFGYKKSIDLIKMRLPDLNKLEHKQETTSANFPIEALSMNLIRNSEYKNKCNFLGITIYTAVRGYYNGSVNLCMHRMKQKLTDCYNKFFLNNISSSTYKSISKFMNSKFDYKENSLYMLFCCFLHCRGGRSKRVLIENINKQKNQGSLIFLKF</sequence>
<protein>
    <submittedName>
        <fullName evidence="2">Uncharacterized protein</fullName>
    </submittedName>
</protein>
<dbReference type="WBParaSite" id="TCONS_00014080.p1">
    <property type="protein sequence ID" value="TCONS_00014080.p1"/>
    <property type="gene ID" value="XLOC_009262"/>
</dbReference>
<dbReference type="AlphaFoldDB" id="A0AAF5DMI9"/>
<evidence type="ECO:0000313" key="2">
    <source>
        <dbReference type="WBParaSite" id="TCONS_00014080.p1"/>
    </source>
</evidence>
<name>A0AAF5DMI9_STRER</name>
<organism evidence="1 2">
    <name type="scientific">Strongyloides stercoralis</name>
    <name type="common">Threadworm</name>
    <dbReference type="NCBI Taxonomy" id="6248"/>
    <lineage>
        <taxon>Eukaryota</taxon>
        <taxon>Metazoa</taxon>
        <taxon>Ecdysozoa</taxon>
        <taxon>Nematoda</taxon>
        <taxon>Chromadorea</taxon>
        <taxon>Rhabditida</taxon>
        <taxon>Tylenchina</taxon>
        <taxon>Panagrolaimomorpha</taxon>
        <taxon>Strongyloidoidea</taxon>
        <taxon>Strongyloididae</taxon>
        <taxon>Strongyloides</taxon>
    </lineage>
</organism>
<keyword evidence="1" id="KW-1185">Reference proteome</keyword>
<proteinExistence type="predicted"/>
<reference evidence="2" key="1">
    <citation type="submission" date="2024-02" db="UniProtKB">
        <authorList>
            <consortium name="WormBaseParasite"/>
        </authorList>
    </citation>
    <scope>IDENTIFICATION</scope>
</reference>